<keyword evidence="2" id="KW-0503">Monooxygenase</keyword>
<dbReference type="OrthoDB" id="9798157at2"/>
<dbReference type="AlphaFoldDB" id="A0A4Z0BJB4"/>
<dbReference type="PROSITE" id="PS51725">
    <property type="entry name" value="ABM"/>
    <property type="match status" value="1"/>
</dbReference>
<feature type="domain" description="ABM" evidence="1">
    <location>
        <begin position="2"/>
        <end position="92"/>
    </location>
</feature>
<accession>A0A4Z0BJB4</accession>
<gene>
    <name evidence="2" type="ORF">EZ216_15030</name>
</gene>
<evidence type="ECO:0000313" key="3">
    <source>
        <dbReference type="Proteomes" id="UP000297839"/>
    </source>
</evidence>
<keyword evidence="2" id="KW-0560">Oxidoreductase</keyword>
<dbReference type="RefSeq" id="WP_135250599.1">
    <property type="nucleotide sequence ID" value="NZ_SMLK01000005.1"/>
</dbReference>
<dbReference type="InterPro" id="IPR011008">
    <property type="entry name" value="Dimeric_a/b-barrel"/>
</dbReference>
<dbReference type="SUPFAM" id="SSF54909">
    <property type="entry name" value="Dimeric alpha+beta barrel"/>
    <property type="match status" value="1"/>
</dbReference>
<sequence length="99" mass="11486">MILEAAPLQVRPGQQAAFEDAFRQAQAIISSMPGYRSHELQRCIERPSEYLLLVRWDTLEAHTVGFRGSTQYQDWKRLLHHFYDPFPVVSHYEAVAGVR</sequence>
<dbReference type="PANTHER" id="PTHR34474:SF2">
    <property type="entry name" value="SIGNAL TRANSDUCTION PROTEIN TRAP"/>
    <property type="match status" value="1"/>
</dbReference>
<proteinExistence type="predicted"/>
<dbReference type="Pfam" id="PF03992">
    <property type="entry name" value="ABM"/>
    <property type="match status" value="1"/>
</dbReference>
<reference evidence="2 3" key="1">
    <citation type="submission" date="2019-03" db="EMBL/GenBank/DDBJ databases">
        <title>Ramlibacter sp. 18x22-1, whole genome shotgun sequence.</title>
        <authorList>
            <person name="Zhang X."/>
            <person name="Feng G."/>
            <person name="Zhu H."/>
        </authorList>
    </citation>
    <scope>NUCLEOTIDE SEQUENCE [LARGE SCALE GENOMIC DNA]</scope>
    <source>
        <strain evidence="2 3">18x22-1</strain>
    </source>
</reference>
<name>A0A4Z0BJB4_9BURK</name>
<dbReference type="Gene3D" id="3.30.70.100">
    <property type="match status" value="1"/>
</dbReference>
<evidence type="ECO:0000259" key="1">
    <source>
        <dbReference type="PROSITE" id="PS51725"/>
    </source>
</evidence>
<dbReference type="Proteomes" id="UP000297839">
    <property type="component" value="Unassembled WGS sequence"/>
</dbReference>
<dbReference type="GO" id="GO:0004497">
    <property type="term" value="F:monooxygenase activity"/>
    <property type="evidence" value="ECO:0007669"/>
    <property type="project" value="UniProtKB-KW"/>
</dbReference>
<dbReference type="EMBL" id="SMLK01000005">
    <property type="protein sequence ID" value="TFY98880.1"/>
    <property type="molecule type" value="Genomic_DNA"/>
</dbReference>
<organism evidence="2 3">
    <name type="scientific">Ramlibacter humi</name>
    <dbReference type="NCBI Taxonomy" id="2530451"/>
    <lineage>
        <taxon>Bacteria</taxon>
        <taxon>Pseudomonadati</taxon>
        <taxon>Pseudomonadota</taxon>
        <taxon>Betaproteobacteria</taxon>
        <taxon>Burkholderiales</taxon>
        <taxon>Comamonadaceae</taxon>
        <taxon>Ramlibacter</taxon>
    </lineage>
</organism>
<keyword evidence="3" id="KW-1185">Reference proteome</keyword>
<comment type="caution">
    <text evidence="2">The sequence shown here is derived from an EMBL/GenBank/DDBJ whole genome shotgun (WGS) entry which is preliminary data.</text>
</comment>
<dbReference type="InterPro" id="IPR007138">
    <property type="entry name" value="ABM_dom"/>
</dbReference>
<dbReference type="InterPro" id="IPR050404">
    <property type="entry name" value="Heme-degrading_MO"/>
</dbReference>
<dbReference type="PANTHER" id="PTHR34474">
    <property type="entry name" value="SIGNAL TRANSDUCTION PROTEIN TRAP"/>
    <property type="match status" value="1"/>
</dbReference>
<evidence type="ECO:0000313" key="2">
    <source>
        <dbReference type="EMBL" id="TFY98880.1"/>
    </source>
</evidence>
<protein>
    <submittedName>
        <fullName evidence="2">Antibiotic biosynthesis monooxygenase</fullName>
    </submittedName>
</protein>